<dbReference type="Proteomes" id="UP000294947">
    <property type="component" value="Unassembled WGS sequence"/>
</dbReference>
<gene>
    <name evidence="1" type="ORF">E1288_23650</name>
</gene>
<reference evidence="1 2" key="1">
    <citation type="submission" date="2019-03" db="EMBL/GenBank/DDBJ databases">
        <title>Draft genome sequences of novel Actinobacteria.</title>
        <authorList>
            <person name="Sahin N."/>
            <person name="Ay H."/>
            <person name="Saygin H."/>
        </authorList>
    </citation>
    <scope>NUCLEOTIDE SEQUENCE [LARGE SCALE GENOMIC DNA]</scope>
    <source>
        <strain evidence="1 2">7K502</strain>
    </source>
</reference>
<proteinExistence type="predicted"/>
<protein>
    <submittedName>
        <fullName evidence="1">Uncharacterized protein</fullName>
    </submittedName>
</protein>
<dbReference type="EMBL" id="SMKW01000032">
    <property type="protein sequence ID" value="TDD47947.1"/>
    <property type="molecule type" value="Genomic_DNA"/>
</dbReference>
<dbReference type="OrthoDB" id="5192884at2"/>
<keyword evidence="2" id="KW-1185">Reference proteome</keyword>
<dbReference type="AlphaFoldDB" id="A0A4V2YLT8"/>
<organism evidence="1 2">
    <name type="scientific">Saccharopolyspora elongata</name>
    <dbReference type="NCBI Taxonomy" id="2530387"/>
    <lineage>
        <taxon>Bacteria</taxon>
        <taxon>Bacillati</taxon>
        <taxon>Actinomycetota</taxon>
        <taxon>Actinomycetes</taxon>
        <taxon>Pseudonocardiales</taxon>
        <taxon>Pseudonocardiaceae</taxon>
        <taxon>Saccharopolyspora</taxon>
    </lineage>
</organism>
<evidence type="ECO:0000313" key="2">
    <source>
        <dbReference type="Proteomes" id="UP000294947"/>
    </source>
</evidence>
<name>A0A4V2YLT8_9PSEU</name>
<evidence type="ECO:0000313" key="1">
    <source>
        <dbReference type="EMBL" id="TDD47947.1"/>
    </source>
</evidence>
<sequence>MPRNNLRTCTLFQEFSSLAFPGQDYAIFGSGPLFAWGIRSHISDLDVIARGEAWEMATTLGTPSPAPSGYGDMVQLSGGRIEIFDRWIDAAWDTDTLIDNAEYIDGLKFVTMAMVVQWKGGSSREKDKRDMDLIYRYYGRRF</sequence>
<dbReference type="RefSeq" id="WP_132488572.1">
    <property type="nucleotide sequence ID" value="NZ_SMKW01000032.1"/>
</dbReference>
<accession>A0A4V2YLT8</accession>
<comment type="caution">
    <text evidence="1">The sequence shown here is derived from an EMBL/GenBank/DDBJ whole genome shotgun (WGS) entry which is preliminary data.</text>
</comment>